<feature type="repeat" description="RCC1" evidence="3">
    <location>
        <begin position="344"/>
        <end position="396"/>
    </location>
</feature>
<evidence type="ECO:0000256" key="3">
    <source>
        <dbReference type="PROSITE-ProRule" id="PRU00235"/>
    </source>
</evidence>
<feature type="compositionally biased region" description="Basic and acidic residues" evidence="5">
    <location>
        <begin position="728"/>
        <end position="745"/>
    </location>
</feature>
<dbReference type="Pfam" id="PF25390">
    <property type="entry name" value="WD40_RLD"/>
    <property type="match status" value="1"/>
</dbReference>
<feature type="repeat" description="RCC1" evidence="3">
    <location>
        <begin position="157"/>
        <end position="222"/>
    </location>
</feature>
<dbReference type="PROSITE" id="PS00626">
    <property type="entry name" value="RCC1_2"/>
    <property type="match status" value="1"/>
</dbReference>
<feature type="domain" description="RCC1-like" evidence="6">
    <location>
        <begin position="158"/>
        <end position="649"/>
    </location>
</feature>
<comment type="caution">
    <text evidence="7">The sequence shown here is derived from an EMBL/GenBank/DDBJ whole genome shotgun (WGS) entry which is preliminary data.</text>
</comment>
<dbReference type="GO" id="GO:0005085">
    <property type="term" value="F:guanyl-nucleotide exchange factor activity"/>
    <property type="evidence" value="ECO:0007669"/>
    <property type="project" value="TreeGrafter"/>
</dbReference>
<accession>A0AAV5GJW1</accession>
<feature type="repeat" description="RCC1" evidence="3">
    <location>
        <begin position="599"/>
        <end position="653"/>
    </location>
</feature>
<name>A0AAV5GJW1_9BASI</name>
<evidence type="ECO:0000256" key="4">
    <source>
        <dbReference type="SAM" id="Coils"/>
    </source>
</evidence>
<organism evidence="7 8">
    <name type="scientific">Rhodotorula paludigena</name>
    <dbReference type="NCBI Taxonomy" id="86838"/>
    <lineage>
        <taxon>Eukaryota</taxon>
        <taxon>Fungi</taxon>
        <taxon>Dikarya</taxon>
        <taxon>Basidiomycota</taxon>
        <taxon>Pucciniomycotina</taxon>
        <taxon>Microbotryomycetes</taxon>
        <taxon>Sporidiobolales</taxon>
        <taxon>Sporidiobolaceae</taxon>
        <taxon>Rhodotorula</taxon>
    </lineage>
</organism>
<evidence type="ECO:0000259" key="6">
    <source>
        <dbReference type="Pfam" id="PF25390"/>
    </source>
</evidence>
<feature type="repeat" description="RCC1" evidence="3">
    <location>
        <begin position="397"/>
        <end position="458"/>
    </location>
</feature>
<keyword evidence="2" id="KW-0677">Repeat</keyword>
<dbReference type="PANTHER" id="PTHR45982">
    <property type="entry name" value="REGULATOR OF CHROMOSOME CONDENSATION"/>
    <property type="match status" value="1"/>
</dbReference>
<feature type="compositionally biased region" description="Basic and acidic residues" evidence="5">
    <location>
        <begin position="658"/>
        <end position="718"/>
    </location>
</feature>
<dbReference type="InterPro" id="IPR009091">
    <property type="entry name" value="RCC1/BLIP-II"/>
</dbReference>
<dbReference type="EMBL" id="BQKY01000012">
    <property type="protein sequence ID" value="GJN92900.1"/>
    <property type="molecule type" value="Genomic_DNA"/>
</dbReference>
<dbReference type="PROSITE" id="PS00625">
    <property type="entry name" value="RCC1_1"/>
    <property type="match status" value="1"/>
</dbReference>
<feature type="compositionally biased region" description="Low complexity" evidence="5">
    <location>
        <begin position="8"/>
        <end position="29"/>
    </location>
</feature>
<feature type="repeat" description="RCC1" evidence="3">
    <location>
        <begin position="286"/>
        <end position="343"/>
    </location>
</feature>
<proteinExistence type="predicted"/>
<dbReference type="Gene3D" id="2.130.10.30">
    <property type="entry name" value="Regulator of chromosome condensation 1/beta-lactamase-inhibitor protein II"/>
    <property type="match status" value="1"/>
</dbReference>
<dbReference type="GO" id="GO:0005737">
    <property type="term" value="C:cytoplasm"/>
    <property type="evidence" value="ECO:0007669"/>
    <property type="project" value="TreeGrafter"/>
</dbReference>
<keyword evidence="8" id="KW-1185">Reference proteome</keyword>
<evidence type="ECO:0000256" key="2">
    <source>
        <dbReference type="ARBA" id="ARBA00022737"/>
    </source>
</evidence>
<dbReference type="Proteomes" id="UP001342314">
    <property type="component" value="Unassembled WGS sequence"/>
</dbReference>
<keyword evidence="1" id="KW-0344">Guanine-nucleotide releasing factor</keyword>
<gene>
    <name evidence="7" type="ORF">Rhopal_005940-T1</name>
</gene>
<reference evidence="7 8" key="1">
    <citation type="submission" date="2021-12" db="EMBL/GenBank/DDBJ databases">
        <title>High titer production of polyol ester of fatty acids by Rhodotorula paludigena BS15 towards product separation-free biomass refinery.</title>
        <authorList>
            <person name="Mano J."/>
            <person name="Ono H."/>
            <person name="Tanaka T."/>
            <person name="Naito K."/>
            <person name="Sushida H."/>
            <person name="Ike M."/>
            <person name="Tokuyasu K."/>
            <person name="Kitaoka M."/>
        </authorList>
    </citation>
    <scope>NUCLEOTIDE SEQUENCE [LARGE SCALE GENOMIC DNA]</scope>
    <source>
        <strain evidence="7 8">BS15</strain>
    </source>
</reference>
<dbReference type="InterPro" id="IPR058923">
    <property type="entry name" value="RCC1-like_dom"/>
</dbReference>
<evidence type="ECO:0000256" key="5">
    <source>
        <dbReference type="SAM" id="MobiDB-lite"/>
    </source>
</evidence>
<dbReference type="AlphaFoldDB" id="A0AAV5GJW1"/>
<dbReference type="PROSITE" id="PS50012">
    <property type="entry name" value="RCC1_3"/>
    <property type="match status" value="6"/>
</dbReference>
<dbReference type="PANTHER" id="PTHR45982:SF1">
    <property type="entry name" value="REGULATOR OF CHROMOSOME CONDENSATION"/>
    <property type="match status" value="1"/>
</dbReference>
<dbReference type="SUPFAM" id="SSF50985">
    <property type="entry name" value="RCC1/BLIP-II"/>
    <property type="match status" value="1"/>
</dbReference>
<keyword evidence="4" id="KW-0175">Coiled coil</keyword>
<dbReference type="PRINTS" id="PR00633">
    <property type="entry name" value="RCCNDNSATION"/>
</dbReference>
<feature type="region of interest" description="Disordered" evidence="5">
    <location>
        <begin position="1"/>
        <end position="116"/>
    </location>
</feature>
<sequence>MPPRRARSGSVASTTSAATGPLRRSSRPSIVPPPVTAPKNPGTPSRKQATTANGRRRRASSVVSDLSEDEDDSDEDGEETATSTGSKKRKASSSSARSGAKASRGSGGKRVVKPKPVRAPIKGINALPARFAAFPPFAAFADSFAVPELPAPEDAPRTVFVFGAGDMGQHGLGTDSTVLDEIKRPRRHVGFEEWIEGGENGWEGGVADLVCGGMHTLAINNEGKVYSWGVNDHAALGRVTNKPDVESEELESRPMEVEQLGSDLQPFRAVRVAAGDSVSLAISENGEVRAWGSFRSAEGLLGFDGSANSSKTQLVPQALRNLDKHTIVQIACGDDHFLALTSTGLVFACGNGEQHQLGRKIIQRHKEHGLTPERLALKNIVLVGAGSYGSFAVDTKGEVYAWGLNTFNHTGVSDEDGGWEEVIVTPTIVRALSPSAHGGARVVQIAGGTHHTLFLFSNGEVWAVGRTDGHEVGLADSHAEMADLAQRKKAVEAERAERRQKFLAEALSADGQTVVRTDDEGNVLPRDEVLAQADKEAERGTEMPNECIAHPVKVDFPLEPKEWEKDAGPADVDEESTEVPQMVQIAVGTRHSFAVSARGYAYSWGVNASSQLGVGPNKDEVDKPTRIMNTALSNVRVVRVETGGQHSVIVGVDREYEDKAKARKQKRDERDADEQKKRDEADAAKGKGKAAEEDQPKENGDAKAAEDTEMANDKKDEAVVENGAAENGDEKADEPKEKLEPVVEV</sequence>
<protein>
    <recommendedName>
        <fullName evidence="6">RCC1-like domain-containing protein</fullName>
    </recommendedName>
</protein>
<evidence type="ECO:0000313" key="8">
    <source>
        <dbReference type="Proteomes" id="UP001342314"/>
    </source>
</evidence>
<feature type="repeat" description="RCC1" evidence="3">
    <location>
        <begin position="223"/>
        <end position="285"/>
    </location>
</feature>
<evidence type="ECO:0000313" key="7">
    <source>
        <dbReference type="EMBL" id="GJN92900.1"/>
    </source>
</evidence>
<feature type="compositionally biased region" description="Acidic residues" evidence="5">
    <location>
        <begin position="66"/>
        <end position="79"/>
    </location>
</feature>
<dbReference type="InterPro" id="IPR000408">
    <property type="entry name" value="Reg_chr_condens"/>
</dbReference>
<feature type="compositionally biased region" description="Polar residues" evidence="5">
    <location>
        <begin position="42"/>
        <end position="53"/>
    </location>
</feature>
<feature type="coiled-coil region" evidence="4">
    <location>
        <begin position="474"/>
        <end position="501"/>
    </location>
</feature>
<dbReference type="InterPro" id="IPR051553">
    <property type="entry name" value="Ran_GTPase-activating"/>
</dbReference>
<feature type="region of interest" description="Disordered" evidence="5">
    <location>
        <begin position="658"/>
        <end position="745"/>
    </location>
</feature>
<feature type="compositionally biased region" description="Low complexity" evidence="5">
    <location>
        <begin position="92"/>
        <end position="104"/>
    </location>
</feature>
<evidence type="ECO:0000256" key="1">
    <source>
        <dbReference type="ARBA" id="ARBA00022658"/>
    </source>
</evidence>